<dbReference type="eggNOG" id="ENOG502ZBW7">
    <property type="taxonomic scope" value="Bacteria"/>
</dbReference>
<evidence type="ECO:0000313" key="2">
    <source>
        <dbReference type="EMBL" id="SFO23874.1"/>
    </source>
</evidence>
<dbReference type="EMBL" id="FOVH01000004">
    <property type="protein sequence ID" value="SFO23874.1"/>
    <property type="molecule type" value="Genomic_DNA"/>
</dbReference>
<feature type="transmembrane region" description="Helical" evidence="1">
    <location>
        <begin position="130"/>
        <end position="148"/>
    </location>
</feature>
<dbReference type="STRING" id="1993.SAMN04489713_104647"/>
<keyword evidence="1" id="KW-0812">Transmembrane</keyword>
<evidence type="ECO:0000256" key="1">
    <source>
        <dbReference type="SAM" id="Phobius"/>
    </source>
</evidence>
<feature type="transmembrane region" description="Helical" evidence="1">
    <location>
        <begin position="73"/>
        <end position="94"/>
    </location>
</feature>
<feature type="transmembrane region" description="Helical" evidence="1">
    <location>
        <begin position="160"/>
        <end position="178"/>
    </location>
</feature>
<dbReference type="RefSeq" id="WP_075021303.1">
    <property type="nucleotide sequence ID" value="NZ_CP083237.1"/>
</dbReference>
<keyword evidence="1" id="KW-0472">Membrane</keyword>
<sequence length="186" mass="18815">MDTATATATSDPATLRKLYFLRFAFAAIWAALLFTTADTLGPASVALLLIYPLFDVASAVVDARSTRARGGTASALFVNIAVSSLTVAGLAAAATSGIPAVLRVWGAWAITAGVVQLIAGAVRRGMGGQWAMIISGAISTFAGASFLLQAGADDPSLGALAGYAFLGGVFFLISAFRLSTAARHGA</sequence>
<protein>
    <recommendedName>
        <fullName evidence="4">Integral membrane protein</fullName>
    </recommendedName>
</protein>
<dbReference type="AlphaFoldDB" id="A0A1I5FJG7"/>
<dbReference type="Proteomes" id="UP000183413">
    <property type="component" value="Unassembled WGS sequence"/>
</dbReference>
<feature type="transmembrane region" description="Helical" evidence="1">
    <location>
        <begin position="100"/>
        <end position="118"/>
    </location>
</feature>
<evidence type="ECO:0000313" key="3">
    <source>
        <dbReference type="Proteomes" id="UP000183413"/>
    </source>
</evidence>
<accession>A0A1I5FJG7</accession>
<keyword evidence="3" id="KW-1185">Reference proteome</keyword>
<feature type="transmembrane region" description="Helical" evidence="1">
    <location>
        <begin position="43"/>
        <end position="61"/>
    </location>
</feature>
<keyword evidence="1" id="KW-1133">Transmembrane helix</keyword>
<name>A0A1I5FJG7_9ACTN</name>
<proteinExistence type="predicted"/>
<dbReference type="GeneID" id="99653672"/>
<evidence type="ECO:0008006" key="4">
    <source>
        <dbReference type="Google" id="ProtNLM"/>
    </source>
</evidence>
<reference evidence="2 3" key="1">
    <citation type="submission" date="2016-10" db="EMBL/GenBank/DDBJ databases">
        <authorList>
            <person name="de Groot N.N."/>
        </authorList>
    </citation>
    <scope>NUCLEOTIDE SEQUENCE [LARGE SCALE GENOMIC DNA]</scope>
    <source>
        <strain evidence="2 3">DSM 43067</strain>
    </source>
</reference>
<feature type="transmembrane region" description="Helical" evidence="1">
    <location>
        <begin position="19"/>
        <end position="37"/>
    </location>
</feature>
<gene>
    <name evidence="2" type="ORF">SAMN04489713_104647</name>
</gene>
<organism evidence="2 3">
    <name type="scientific">Actinomadura madurae</name>
    <dbReference type="NCBI Taxonomy" id="1993"/>
    <lineage>
        <taxon>Bacteria</taxon>
        <taxon>Bacillati</taxon>
        <taxon>Actinomycetota</taxon>
        <taxon>Actinomycetes</taxon>
        <taxon>Streptosporangiales</taxon>
        <taxon>Thermomonosporaceae</taxon>
        <taxon>Actinomadura</taxon>
    </lineage>
</organism>
<dbReference type="InParanoid" id="A0A1I5FJG7"/>